<comment type="caution">
    <text evidence="2">The sequence shown here is derived from an EMBL/GenBank/DDBJ whole genome shotgun (WGS) entry which is preliminary data.</text>
</comment>
<accession>A0AAE0HSZ0</accession>
<evidence type="ECO:0000313" key="2">
    <source>
        <dbReference type="EMBL" id="KAK3312330.1"/>
    </source>
</evidence>
<protein>
    <submittedName>
        <fullName evidence="2">Uncharacterized protein</fullName>
    </submittedName>
</protein>
<evidence type="ECO:0000313" key="3">
    <source>
        <dbReference type="Proteomes" id="UP001283341"/>
    </source>
</evidence>
<sequence>MSPPSNVKLRRATASDMSALAAIGSRASDNEPIDAQWYPLKAIYPEDYHLSFVDEFKLRLTIPGNLTAAIATGHDDQAYSAQDPTVDNAAQREIPISPTRRRKGPWVRCMGED</sequence>
<reference evidence="2" key="1">
    <citation type="journal article" date="2023" name="Mol. Phylogenet. Evol.">
        <title>Genome-scale phylogeny and comparative genomics of the fungal order Sordariales.</title>
        <authorList>
            <person name="Hensen N."/>
            <person name="Bonometti L."/>
            <person name="Westerberg I."/>
            <person name="Brannstrom I.O."/>
            <person name="Guillou S."/>
            <person name="Cros-Aarteil S."/>
            <person name="Calhoun S."/>
            <person name="Haridas S."/>
            <person name="Kuo A."/>
            <person name="Mondo S."/>
            <person name="Pangilinan J."/>
            <person name="Riley R."/>
            <person name="LaButti K."/>
            <person name="Andreopoulos B."/>
            <person name="Lipzen A."/>
            <person name="Chen C."/>
            <person name="Yan M."/>
            <person name="Daum C."/>
            <person name="Ng V."/>
            <person name="Clum A."/>
            <person name="Steindorff A."/>
            <person name="Ohm R.A."/>
            <person name="Martin F."/>
            <person name="Silar P."/>
            <person name="Natvig D.O."/>
            <person name="Lalanne C."/>
            <person name="Gautier V."/>
            <person name="Ament-Velasquez S.L."/>
            <person name="Kruys A."/>
            <person name="Hutchinson M.I."/>
            <person name="Powell A.J."/>
            <person name="Barry K."/>
            <person name="Miller A.N."/>
            <person name="Grigoriev I.V."/>
            <person name="Debuchy R."/>
            <person name="Gladieux P."/>
            <person name="Hiltunen Thoren M."/>
            <person name="Johannesson H."/>
        </authorList>
    </citation>
    <scope>NUCLEOTIDE SEQUENCE</scope>
    <source>
        <strain evidence="2">CBS 118394</strain>
    </source>
</reference>
<dbReference type="Proteomes" id="UP001283341">
    <property type="component" value="Unassembled WGS sequence"/>
</dbReference>
<name>A0AAE0HSZ0_9PEZI</name>
<feature type="region of interest" description="Disordered" evidence="1">
    <location>
        <begin position="78"/>
        <end position="113"/>
    </location>
</feature>
<organism evidence="2 3">
    <name type="scientific">Apodospora peruviana</name>
    <dbReference type="NCBI Taxonomy" id="516989"/>
    <lineage>
        <taxon>Eukaryota</taxon>
        <taxon>Fungi</taxon>
        <taxon>Dikarya</taxon>
        <taxon>Ascomycota</taxon>
        <taxon>Pezizomycotina</taxon>
        <taxon>Sordariomycetes</taxon>
        <taxon>Sordariomycetidae</taxon>
        <taxon>Sordariales</taxon>
        <taxon>Lasiosphaeriaceae</taxon>
        <taxon>Apodospora</taxon>
    </lineage>
</organism>
<gene>
    <name evidence="2" type="ORF">B0H66DRAFT_608602</name>
</gene>
<proteinExistence type="predicted"/>
<dbReference type="AlphaFoldDB" id="A0AAE0HSZ0"/>
<dbReference type="EMBL" id="JAUEDM010000009">
    <property type="protein sequence ID" value="KAK3312330.1"/>
    <property type="molecule type" value="Genomic_DNA"/>
</dbReference>
<evidence type="ECO:0000256" key="1">
    <source>
        <dbReference type="SAM" id="MobiDB-lite"/>
    </source>
</evidence>
<keyword evidence="3" id="KW-1185">Reference proteome</keyword>
<reference evidence="2" key="2">
    <citation type="submission" date="2023-06" db="EMBL/GenBank/DDBJ databases">
        <authorList>
            <consortium name="Lawrence Berkeley National Laboratory"/>
            <person name="Haridas S."/>
            <person name="Hensen N."/>
            <person name="Bonometti L."/>
            <person name="Westerberg I."/>
            <person name="Brannstrom I.O."/>
            <person name="Guillou S."/>
            <person name="Cros-Aarteil S."/>
            <person name="Calhoun S."/>
            <person name="Kuo A."/>
            <person name="Mondo S."/>
            <person name="Pangilinan J."/>
            <person name="Riley R."/>
            <person name="Labutti K."/>
            <person name="Andreopoulos B."/>
            <person name="Lipzen A."/>
            <person name="Chen C."/>
            <person name="Yanf M."/>
            <person name="Daum C."/>
            <person name="Ng V."/>
            <person name="Clum A."/>
            <person name="Steindorff A."/>
            <person name="Ohm R."/>
            <person name="Martin F."/>
            <person name="Silar P."/>
            <person name="Natvig D."/>
            <person name="Lalanne C."/>
            <person name="Gautier V."/>
            <person name="Ament-Velasquez S.L."/>
            <person name="Kruys A."/>
            <person name="Hutchinson M.I."/>
            <person name="Powell A.J."/>
            <person name="Barry K."/>
            <person name="Miller A.N."/>
            <person name="Grigoriev I.V."/>
            <person name="Debuchy R."/>
            <person name="Gladieux P."/>
            <person name="Thoren M.H."/>
            <person name="Johannesson H."/>
        </authorList>
    </citation>
    <scope>NUCLEOTIDE SEQUENCE</scope>
    <source>
        <strain evidence="2">CBS 118394</strain>
    </source>
</reference>